<dbReference type="Proteomes" id="UP000321034">
    <property type="component" value="Unassembled WGS sequence"/>
</dbReference>
<dbReference type="PANTHER" id="PTHR47791">
    <property type="entry name" value="MEIOTICALLY UP-REGULATED GENE 191 PROTEIN"/>
    <property type="match status" value="1"/>
</dbReference>
<dbReference type="InterPro" id="IPR008928">
    <property type="entry name" value="6-hairpin_glycosidase_sf"/>
</dbReference>
<dbReference type="Gene3D" id="1.50.10.20">
    <property type="match status" value="1"/>
</dbReference>
<protein>
    <submittedName>
        <fullName evidence="1">Fructose-bisphosphate aldolase</fullName>
    </submittedName>
</protein>
<dbReference type="OrthoDB" id="2505409at2"/>
<name>A0A5C8I2W9_9MICO</name>
<reference evidence="1 2" key="1">
    <citation type="submission" date="2019-08" db="EMBL/GenBank/DDBJ databases">
        <authorList>
            <person name="Dong K."/>
        </authorList>
    </citation>
    <scope>NUCLEOTIDE SEQUENCE [LARGE SCALE GENOMIC DNA]</scope>
    <source>
        <strain evidence="1 2">JCM14558</strain>
    </source>
</reference>
<evidence type="ECO:0000313" key="2">
    <source>
        <dbReference type="Proteomes" id="UP000321034"/>
    </source>
</evidence>
<dbReference type="AlphaFoldDB" id="A0A5C8I2W9"/>
<evidence type="ECO:0000313" key="1">
    <source>
        <dbReference type="EMBL" id="TXK12430.1"/>
    </source>
</evidence>
<dbReference type="Pfam" id="PF03663">
    <property type="entry name" value="Glyco_hydro_76"/>
    <property type="match status" value="1"/>
</dbReference>
<dbReference type="InterPro" id="IPR053169">
    <property type="entry name" value="MUG_Protein"/>
</dbReference>
<dbReference type="RefSeq" id="WP_147893159.1">
    <property type="nucleotide sequence ID" value="NZ_BAAANR010000001.1"/>
</dbReference>
<proteinExistence type="predicted"/>
<comment type="caution">
    <text evidence="1">The sequence shown here is derived from an EMBL/GenBank/DDBJ whole genome shotgun (WGS) entry which is preliminary data.</text>
</comment>
<organism evidence="1 2">
    <name type="scientific">Microbacterium hatanonis</name>
    <dbReference type="NCBI Taxonomy" id="404366"/>
    <lineage>
        <taxon>Bacteria</taxon>
        <taxon>Bacillati</taxon>
        <taxon>Actinomycetota</taxon>
        <taxon>Actinomycetes</taxon>
        <taxon>Micrococcales</taxon>
        <taxon>Microbacteriaceae</taxon>
        <taxon>Microbacterium</taxon>
    </lineage>
</organism>
<gene>
    <name evidence="1" type="ORF">FVP77_02835</name>
</gene>
<dbReference type="InterPro" id="IPR005198">
    <property type="entry name" value="Glyco_hydro_76"/>
</dbReference>
<dbReference type="SUPFAM" id="SSF48208">
    <property type="entry name" value="Six-hairpin glycosidases"/>
    <property type="match status" value="1"/>
</dbReference>
<dbReference type="GO" id="GO:0005975">
    <property type="term" value="P:carbohydrate metabolic process"/>
    <property type="evidence" value="ECO:0007669"/>
    <property type="project" value="InterPro"/>
</dbReference>
<accession>A0A5C8I2W9</accession>
<dbReference type="PANTHER" id="PTHR47791:SF3">
    <property type="entry name" value="MEIOTICALLY UP-REGULATED GENE 191 PROTEIN"/>
    <property type="match status" value="1"/>
</dbReference>
<dbReference type="EMBL" id="VRSV01000001">
    <property type="protein sequence ID" value="TXK12430.1"/>
    <property type="molecule type" value="Genomic_DNA"/>
</dbReference>
<sequence length="352" mass="37076">MDTAERNARAASAERAILDRYLGGFPGVSWGRSAWPPIPLRRRGGPARWHYWWSAHLLDAALDAAAHRPSPSRRRRLRPLARGIRLRNGGTLSRTFYDDLAWMGLALEHGGGHRRATERIAAQLEAAIDPAVGAVPWEVGNPFFNAPANGPAAILFARTGRRDAAARLSDWMDETLRDPSSGLIIDGVVVEHGVETRRATELYTYCQGVALGAAAALAADDARFASRAASLVGAIAAWTGPSLLLPGAGGGDRGLFAGIACRYLAEAASALHARAQAGEPDAAPLERAAASARSLVIANADALWTGRATIDGLPVFSADAKTPADPAPDAPERDLSVQLGAWLTLEAAVSLG</sequence>
<keyword evidence="2" id="KW-1185">Reference proteome</keyword>